<dbReference type="AlphaFoldDB" id="A0A8K0P221"/>
<keyword evidence="3" id="KW-1185">Reference proteome</keyword>
<accession>A0A8K0P221</accession>
<reference evidence="2" key="2">
    <citation type="submission" date="2017-10" db="EMBL/GenBank/DDBJ databases">
        <title>Ladona fulva Genome sequencing and assembly.</title>
        <authorList>
            <person name="Murali S."/>
            <person name="Richards S."/>
            <person name="Bandaranaike D."/>
            <person name="Bellair M."/>
            <person name="Blankenburg K."/>
            <person name="Chao H."/>
            <person name="Dinh H."/>
            <person name="Doddapaneni H."/>
            <person name="Dugan-Rocha S."/>
            <person name="Elkadiri S."/>
            <person name="Gnanaolivu R."/>
            <person name="Hernandez B."/>
            <person name="Skinner E."/>
            <person name="Javaid M."/>
            <person name="Lee S."/>
            <person name="Li M."/>
            <person name="Ming W."/>
            <person name="Munidasa M."/>
            <person name="Muniz J."/>
            <person name="Nguyen L."/>
            <person name="Hughes D."/>
            <person name="Osuji N."/>
            <person name="Pu L.-L."/>
            <person name="Puazo M."/>
            <person name="Qu C."/>
            <person name="Quiroz J."/>
            <person name="Raj R."/>
            <person name="Weissenberger G."/>
            <person name="Xin Y."/>
            <person name="Zou X."/>
            <person name="Han Y."/>
            <person name="Worley K."/>
            <person name="Muzny D."/>
            <person name="Gibbs R."/>
        </authorList>
    </citation>
    <scope>NUCLEOTIDE SEQUENCE</scope>
    <source>
        <strain evidence="2">Sampled in the wild</strain>
    </source>
</reference>
<gene>
    <name evidence="2" type="ORF">J437_LFUL004354</name>
</gene>
<protein>
    <submittedName>
        <fullName evidence="2">Uncharacterized protein</fullName>
    </submittedName>
</protein>
<feature type="non-terminal residue" evidence="2">
    <location>
        <position position="426"/>
    </location>
</feature>
<feature type="compositionally biased region" description="Basic and acidic residues" evidence="1">
    <location>
        <begin position="309"/>
        <end position="330"/>
    </location>
</feature>
<evidence type="ECO:0000313" key="3">
    <source>
        <dbReference type="Proteomes" id="UP000792457"/>
    </source>
</evidence>
<feature type="region of interest" description="Disordered" evidence="1">
    <location>
        <begin position="290"/>
        <end position="330"/>
    </location>
</feature>
<reference evidence="2" key="1">
    <citation type="submission" date="2013-04" db="EMBL/GenBank/DDBJ databases">
        <authorList>
            <person name="Qu J."/>
            <person name="Murali S.C."/>
            <person name="Bandaranaike D."/>
            <person name="Bellair M."/>
            <person name="Blankenburg K."/>
            <person name="Chao H."/>
            <person name="Dinh H."/>
            <person name="Doddapaneni H."/>
            <person name="Downs B."/>
            <person name="Dugan-Rocha S."/>
            <person name="Elkadiri S."/>
            <person name="Gnanaolivu R.D."/>
            <person name="Hernandez B."/>
            <person name="Javaid M."/>
            <person name="Jayaseelan J.C."/>
            <person name="Lee S."/>
            <person name="Li M."/>
            <person name="Ming W."/>
            <person name="Munidasa M."/>
            <person name="Muniz J."/>
            <person name="Nguyen L."/>
            <person name="Ongeri F."/>
            <person name="Osuji N."/>
            <person name="Pu L.-L."/>
            <person name="Puazo M."/>
            <person name="Qu C."/>
            <person name="Quiroz J."/>
            <person name="Raj R."/>
            <person name="Weissenberger G."/>
            <person name="Xin Y."/>
            <person name="Zou X."/>
            <person name="Han Y."/>
            <person name="Richards S."/>
            <person name="Worley K."/>
            <person name="Muzny D."/>
            <person name="Gibbs R."/>
        </authorList>
    </citation>
    <scope>NUCLEOTIDE SEQUENCE</scope>
    <source>
        <strain evidence="2">Sampled in the wild</strain>
    </source>
</reference>
<sequence>VDVVFDDRDDGFISALASLTSSSKRPFILEVHASEPLKMGSNNNLLLQETLIRSSPHLNTLLAKQSTYPLLLPFQLTPKNVNAEAFLRVICLSEGVWVSKQWCECIFSKSLGDFRHALQQAHFWAGSVARANILHEGTTRYSDDVLEDIKPAKHIEFYQDNKIVANPCGCKNTRNCSYPYSWMFKDYIKQLWLNLDGIVNQRKANTLIKGHPNYKDLSNSKSTSSCESNFQSSKTDSRLLTCKQHKMVVSPMEIETNIRNGNICLAEGKELLAENFSSETQLIMSCSPKVKAGKGNKGRKKTSARRKLHIPDDDAKLKDQENSGGDEIPKMKDEVEEALCKSKLQSHAGMKSYFEALDLLSTCDVFLSKFEEREGNDLGRDMVFQMGILPDVINLFMQVTPSESSREMKAKMQKTVCSASQPQLIL</sequence>
<name>A0A8K0P221_LADFU</name>
<dbReference type="Proteomes" id="UP000792457">
    <property type="component" value="Unassembled WGS sequence"/>
</dbReference>
<proteinExistence type="predicted"/>
<evidence type="ECO:0000256" key="1">
    <source>
        <dbReference type="SAM" id="MobiDB-lite"/>
    </source>
</evidence>
<feature type="compositionally biased region" description="Basic residues" evidence="1">
    <location>
        <begin position="291"/>
        <end position="308"/>
    </location>
</feature>
<dbReference type="EMBL" id="KZ308363">
    <property type="protein sequence ID" value="KAG8228229.1"/>
    <property type="molecule type" value="Genomic_DNA"/>
</dbReference>
<evidence type="ECO:0000313" key="2">
    <source>
        <dbReference type="EMBL" id="KAG8228229.1"/>
    </source>
</evidence>
<comment type="caution">
    <text evidence="2">The sequence shown here is derived from an EMBL/GenBank/DDBJ whole genome shotgun (WGS) entry which is preliminary data.</text>
</comment>
<feature type="non-terminal residue" evidence="2">
    <location>
        <position position="1"/>
    </location>
</feature>
<organism evidence="2 3">
    <name type="scientific">Ladona fulva</name>
    <name type="common">Scarce chaser dragonfly</name>
    <name type="synonym">Libellula fulva</name>
    <dbReference type="NCBI Taxonomy" id="123851"/>
    <lineage>
        <taxon>Eukaryota</taxon>
        <taxon>Metazoa</taxon>
        <taxon>Ecdysozoa</taxon>
        <taxon>Arthropoda</taxon>
        <taxon>Hexapoda</taxon>
        <taxon>Insecta</taxon>
        <taxon>Pterygota</taxon>
        <taxon>Palaeoptera</taxon>
        <taxon>Odonata</taxon>
        <taxon>Epiprocta</taxon>
        <taxon>Anisoptera</taxon>
        <taxon>Libelluloidea</taxon>
        <taxon>Libellulidae</taxon>
        <taxon>Ladona</taxon>
    </lineage>
</organism>
<dbReference type="OrthoDB" id="9996895at2759"/>